<evidence type="ECO:0000313" key="2">
    <source>
        <dbReference type="EMBL" id="MCV2864088.1"/>
    </source>
</evidence>
<protein>
    <recommendedName>
        <fullName evidence="4">SPW repeat-containing protein</fullName>
    </recommendedName>
</protein>
<evidence type="ECO:0008006" key="4">
    <source>
        <dbReference type="Google" id="ProtNLM"/>
    </source>
</evidence>
<organism evidence="2 3">
    <name type="scientific">Albidovulum sediminicola</name>
    <dbReference type="NCBI Taxonomy" id="2984331"/>
    <lineage>
        <taxon>Bacteria</taxon>
        <taxon>Pseudomonadati</taxon>
        <taxon>Pseudomonadota</taxon>
        <taxon>Alphaproteobacteria</taxon>
        <taxon>Rhodobacterales</taxon>
        <taxon>Paracoccaceae</taxon>
        <taxon>Albidovulum</taxon>
    </lineage>
</organism>
<sequence>MASQDMTDRLDRHALVMAIWTPAVFAAAALLHRGVLVGGAWWIAAGFAALLLAFAGHVIANTVLGTGFTPGETALGLAVFAAALGALLLSALVGPDGIGADVYLALGLGFAALVVAVVAYLVIAHGPRRAFEKFDVIRDNNARRASRLPHRGGRR</sequence>
<proteinExistence type="predicted"/>
<dbReference type="EMBL" id="JAOWLA010000003">
    <property type="protein sequence ID" value="MCV2864088.1"/>
    <property type="molecule type" value="Genomic_DNA"/>
</dbReference>
<feature type="transmembrane region" description="Helical" evidence="1">
    <location>
        <begin position="12"/>
        <end position="35"/>
    </location>
</feature>
<feature type="transmembrane region" description="Helical" evidence="1">
    <location>
        <begin position="75"/>
        <end position="94"/>
    </location>
</feature>
<keyword evidence="3" id="KW-1185">Reference proteome</keyword>
<gene>
    <name evidence="2" type="ORF">OE647_04950</name>
</gene>
<feature type="transmembrane region" description="Helical" evidence="1">
    <location>
        <begin position="41"/>
        <end position="63"/>
    </location>
</feature>
<keyword evidence="1" id="KW-1133">Transmembrane helix</keyword>
<evidence type="ECO:0000256" key="1">
    <source>
        <dbReference type="SAM" id="Phobius"/>
    </source>
</evidence>
<comment type="caution">
    <text evidence="2">The sequence shown here is derived from an EMBL/GenBank/DDBJ whole genome shotgun (WGS) entry which is preliminary data.</text>
</comment>
<reference evidence="2 3" key="1">
    <citation type="submission" date="2022-10" db="EMBL/GenBank/DDBJ databases">
        <title>Defluviimonas sp. nov., isolated from ocean surface water.</title>
        <authorList>
            <person name="He W."/>
            <person name="Wang L."/>
            <person name="Zhang D.-F."/>
        </authorList>
    </citation>
    <scope>NUCLEOTIDE SEQUENCE [LARGE SCALE GENOMIC DNA]</scope>
    <source>
        <strain evidence="2 3">WL0075</strain>
    </source>
</reference>
<feature type="transmembrane region" description="Helical" evidence="1">
    <location>
        <begin position="100"/>
        <end position="123"/>
    </location>
</feature>
<keyword evidence="1" id="KW-0472">Membrane</keyword>
<dbReference type="Proteomes" id="UP001652503">
    <property type="component" value="Unassembled WGS sequence"/>
</dbReference>
<dbReference type="RefSeq" id="WP_263720559.1">
    <property type="nucleotide sequence ID" value="NZ_JAOWLA010000003.1"/>
</dbReference>
<name>A0ABT2YYX7_9RHOB</name>
<evidence type="ECO:0000313" key="3">
    <source>
        <dbReference type="Proteomes" id="UP001652503"/>
    </source>
</evidence>
<keyword evidence="1" id="KW-0812">Transmembrane</keyword>
<accession>A0ABT2YYX7</accession>